<name>F5XIS5_MICPN</name>
<reference evidence="2 3" key="1">
    <citation type="submission" date="2011-05" db="EMBL/GenBank/DDBJ databases">
        <title>Whole genome sequence of Microlunatus phosphovorus NM-1.</title>
        <authorList>
            <person name="Hosoyama A."/>
            <person name="Sasaki K."/>
            <person name="Harada T."/>
            <person name="Igarashi R."/>
            <person name="Kawakoshi A."/>
            <person name="Sasagawa M."/>
            <person name="Fukada J."/>
            <person name="Nakamura S."/>
            <person name="Katano Y."/>
            <person name="Hanada S."/>
            <person name="Kamagata Y."/>
            <person name="Nakamura N."/>
            <person name="Yamazaki S."/>
            <person name="Fujita N."/>
        </authorList>
    </citation>
    <scope>NUCLEOTIDE SEQUENCE [LARGE SCALE GENOMIC DNA]</scope>
    <source>
        <strain evidence="3">ATCC 700054 / DSM 10555 / JCM 9379 / NBRC 101784 / NCIMB 13414 / VKM Ac-1990 / NM-1</strain>
    </source>
</reference>
<dbReference type="eggNOG" id="COG1309">
    <property type="taxonomic scope" value="Bacteria"/>
</dbReference>
<protein>
    <recommendedName>
        <fullName evidence="4">TetR family transcriptional regulator</fullName>
    </recommendedName>
</protein>
<feature type="region of interest" description="Disordered" evidence="1">
    <location>
        <begin position="1"/>
        <end position="20"/>
    </location>
</feature>
<proteinExistence type="predicted"/>
<accession>F5XIS5</accession>
<dbReference type="KEGG" id="mph:MLP_52990"/>
<evidence type="ECO:0000313" key="3">
    <source>
        <dbReference type="Proteomes" id="UP000007947"/>
    </source>
</evidence>
<keyword evidence="3" id="KW-1185">Reference proteome</keyword>
<sequence length="155" mass="17613">MPHFRGHCGHGQRSDDGEVACRPRHGAARRRYDDIIATSTEGAELTARVADTMAATLRDDAALHRLWYDLRNQSLFEDGFRDTIIRIDDLLQQMVWTIVLRYAELMGRAPAVAPEFAYALVDGLFQNELIRFLRGDPEALDRLRRDCVTLLSNVA</sequence>
<evidence type="ECO:0008006" key="4">
    <source>
        <dbReference type="Google" id="ProtNLM"/>
    </source>
</evidence>
<feature type="compositionally biased region" description="Basic residues" evidence="1">
    <location>
        <begin position="1"/>
        <end position="10"/>
    </location>
</feature>
<dbReference type="AlphaFoldDB" id="F5XIS5"/>
<dbReference type="Proteomes" id="UP000007947">
    <property type="component" value="Chromosome"/>
</dbReference>
<organism evidence="2 3">
    <name type="scientific">Microlunatus phosphovorus (strain ATCC 700054 / DSM 10555 / JCM 9379 / NBRC 101784 / NCIMB 13414 / VKM Ac-1990 / NM-1)</name>
    <dbReference type="NCBI Taxonomy" id="1032480"/>
    <lineage>
        <taxon>Bacteria</taxon>
        <taxon>Bacillati</taxon>
        <taxon>Actinomycetota</taxon>
        <taxon>Actinomycetes</taxon>
        <taxon>Propionibacteriales</taxon>
        <taxon>Propionibacteriaceae</taxon>
        <taxon>Microlunatus</taxon>
    </lineage>
</organism>
<dbReference type="HOGENOM" id="CLU_1853115_0_0_11"/>
<evidence type="ECO:0000256" key="1">
    <source>
        <dbReference type="SAM" id="MobiDB-lite"/>
    </source>
</evidence>
<gene>
    <name evidence="2" type="ordered locus">MLP_52990</name>
</gene>
<dbReference type="STRING" id="1032480.MLP_52990"/>
<dbReference type="EMBL" id="AP012204">
    <property type="protein sequence ID" value="BAK38313.1"/>
    <property type="molecule type" value="Genomic_DNA"/>
</dbReference>
<evidence type="ECO:0000313" key="2">
    <source>
        <dbReference type="EMBL" id="BAK38313.1"/>
    </source>
</evidence>